<dbReference type="Pfam" id="PF15980">
    <property type="entry name" value="ComGF"/>
    <property type="match status" value="1"/>
</dbReference>
<organism evidence="4 5">
    <name type="scientific">Alkalicoccus daliensis</name>
    <dbReference type="NCBI Taxonomy" id="745820"/>
    <lineage>
        <taxon>Bacteria</taxon>
        <taxon>Bacillati</taxon>
        <taxon>Bacillota</taxon>
        <taxon>Bacilli</taxon>
        <taxon>Bacillales</taxon>
        <taxon>Bacillaceae</taxon>
        <taxon>Alkalicoccus</taxon>
    </lineage>
</organism>
<keyword evidence="3" id="KW-0472">Membrane</keyword>
<comment type="subcellular location">
    <subcellularLocation>
        <location evidence="1">Cell surface</location>
    </subcellularLocation>
</comment>
<evidence type="ECO:0000313" key="5">
    <source>
        <dbReference type="Proteomes" id="UP000198778"/>
    </source>
</evidence>
<dbReference type="Pfam" id="PF07963">
    <property type="entry name" value="N_methyl"/>
    <property type="match status" value="1"/>
</dbReference>
<dbReference type="AlphaFoldDB" id="A0A1H0B6W5"/>
<dbReference type="NCBIfam" id="NF041002">
    <property type="entry name" value="pilin_ComGF"/>
    <property type="match status" value="1"/>
</dbReference>
<evidence type="ECO:0000256" key="3">
    <source>
        <dbReference type="SAM" id="Phobius"/>
    </source>
</evidence>
<sequence>MRHNQKGFTLISVLAGFLVLMVLISLLTFGLKFWLQSKPEVNEFASYEYQVFLSQLELEFRQSEQFSISHNQRAVSFNNNKDIVRYEPYQTSIRRVVNGTGHEITLQHAGQYRFEYHPAGILIIRTEKNKEHTNLLIHPRKWSKDI</sequence>
<proteinExistence type="predicted"/>
<keyword evidence="2" id="KW-0178">Competence</keyword>
<dbReference type="OrthoDB" id="2361316at2"/>
<evidence type="ECO:0000256" key="1">
    <source>
        <dbReference type="ARBA" id="ARBA00004241"/>
    </source>
</evidence>
<reference evidence="5" key="1">
    <citation type="submission" date="2016-10" db="EMBL/GenBank/DDBJ databases">
        <authorList>
            <person name="Varghese N."/>
            <person name="Submissions S."/>
        </authorList>
    </citation>
    <scope>NUCLEOTIDE SEQUENCE [LARGE SCALE GENOMIC DNA]</scope>
    <source>
        <strain evidence="5">CGMCC 1.10369</strain>
    </source>
</reference>
<evidence type="ECO:0000313" key="4">
    <source>
        <dbReference type="EMBL" id="SDN41292.1"/>
    </source>
</evidence>
<keyword evidence="3" id="KW-1133">Transmembrane helix</keyword>
<dbReference type="InterPro" id="IPR012902">
    <property type="entry name" value="N_methyl_site"/>
</dbReference>
<protein>
    <submittedName>
        <fullName evidence="4">Competence protein ComGF</fullName>
    </submittedName>
</protein>
<dbReference type="InterPro" id="IPR016977">
    <property type="entry name" value="ComGF"/>
</dbReference>
<keyword evidence="5" id="KW-1185">Reference proteome</keyword>
<name>A0A1H0B6W5_9BACI</name>
<gene>
    <name evidence="4" type="ORF">SAMN04488053_101775</name>
</gene>
<dbReference type="STRING" id="745820.SAMN04488053_101775"/>
<accession>A0A1H0B6W5</accession>
<dbReference type="GO" id="GO:0009986">
    <property type="term" value="C:cell surface"/>
    <property type="evidence" value="ECO:0007669"/>
    <property type="project" value="UniProtKB-SubCell"/>
</dbReference>
<dbReference type="GO" id="GO:0030420">
    <property type="term" value="P:establishment of competence for transformation"/>
    <property type="evidence" value="ECO:0007669"/>
    <property type="project" value="UniProtKB-KW"/>
</dbReference>
<dbReference type="EMBL" id="FNIL01000001">
    <property type="protein sequence ID" value="SDN41292.1"/>
    <property type="molecule type" value="Genomic_DNA"/>
</dbReference>
<evidence type="ECO:0000256" key="2">
    <source>
        <dbReference type="ARBA" id="ARBA00023287"/>
    </source>
</evidence>
<keyword evidence="3" id="KW-0812">Transmembrane</keyword>
<feature type="transmembrane region" description="Helical" evidence="3">
    <location>
        <begin position="7"/>
        <end position="35"/>
    </location>
</feature>
<dbReference type="RefSeq" id="WP_090840727.1">
    <property type="nucleotide sequence ID" value="NZ_FNIL01000001.1"/>
</dbReference>
<dbReference type="Proteomes" id="UP000198778">
    <property type="component" value="Unassembled WGS sequence"/>
</dbReference>